<dbReference type="Proteomes" id="UP000383932">
    <property type="component" value="Unassembled WGS sequence"/>
</dbReference>
<dbReference type="GO" id="GO:0004190">
    <property type="term" value="F:aspartic-type endopeptidase activity"/>
    <property type="evidence" value="ECO:0007669"/>
    <property type="project" value="UniProtKB-KW"/>
</dbReference>
<feature type="domain" description="Integrase catalytic" evidence="20">
    <location>
        <begin position="722"/>
        <end position="881"/>
    </location>
</feature>
<dbReference type="GO" id="GO:0003887">
    <property type="term" value="F:DNA-directed DNA polymerase activity"/>
    <property type="evidence" value="ECO:0007669"/>
    <property type="project" value="UniProtKB-KW"/>
</dbReference>
<evidence type="ECO:0000256" key="5">
    <source>
        <dbReference type="ARBA" id="ARBA00022723"/>
    </source>
</evidence>
<accession>A0A5N5QCT6</accession>
<evidence type="ECO:0000256" key="13">
    <source>
        <dbReference type="ARBA" id="ARBA00022932"/>
    </source>
</evidence>
<dbReference type="PANTHER" id="PTHR37984">
    <property type="entry name" value="PROTEIN CBG26694"/>
    <property type="match status" value="1"/>
</dbReference>
<evidence type="ECO:0000256" key="7">
    <source>
        <dbReference type="ARBA" id="ARBA00022759"/>
    </source>
</evidence>
<dbReference type="SUPFAM" id="SSF50630">
    <property type="entry name" value="Acid proteases"/>
    <property type="match status" value="1"/>
</dbReference>
<evidence type="ECO:0000256" key="3">
    <source>
        <dbReference type="ARBA" id="ARBA00022695"/>
    </source>
</evidence>
<keyword evidence="11" id="KW-0229">DNA integration</keyword>
<dbReference type="InterPro" id="IPR000953">
    <property type="entry name" value="Chromo/chromo_shadow_dom"/>
</dbReference>
<dbReference type="PANTHER" id="PTHR37984:SF5">
    <property type="entry name" value="PROTEIN NYNRIN-LIKE"/>
    <property type="match status" value="1"/>
</dbReference>
<dbReference type="Gene3D" id="1.10.340.70">
    <property type="match status" value="1"/>
</dbReference>
<evidence type="ECO:0000256" key="17">
    <source>
        <dbReference type="SAM" id="MobiDB-lite"/>
    </source>
</evidence>
<keyword evidence="13" id="KW-0239">DNA-directed DNA polymerase</keyword>
<dbReference type="Gene3D" id="3.30.70.270">
    <property type="match status" value="1"/>
</dbReference>
<keyword evidence="9" id="KW-0460">Magnesium</keyword>
<keyword evidence="1" id="KW-0645">Protease</keyword>
<dbReference type="PROSITE" id="PS50878">
    <property type="entry name" value="RT_POL"/>
    <property type="match status" value="1"/>
</dbReference>
<proteinExistence type="predicted"/>
<feature type="compositionally biased region" description="Basic and acidic residues" evidence="17">
    <location>
        <begin position="1245"/>
        <end position="1255"/>
    </location>
</feature>
<evidence type="ECO:0000256" key="6">
    <source>
        <dbReference type="ARBA" id="ARBA00022750"/>
    </source>
</evidence>
<keyword evidence="5" id="KW-0479">Metal-binding</keyword>
<organism evidence="21 22">
    <name type="scientific">Ceratobasidium theobromae</name>
    <dbReference type="NCBI Taxonomy" id="1582974"/>
    <lineage>
        <taxon>Eukaryota</taxon>
        <taxon>Fungi</taxon>
        <taxon>Dikarya</taxon>
        <taxon>Basidiomycota</taxon>
        <taxon>Agaricomycotina</taxon>
        <taxon>Agaricomycetes</taxon>
        <taxon>Cantharellales</taxon>
        <taxon>Ceratobasidiaceae</taxon>
        <taxon>Ceratobasidium</taxon>
    </lineage>
</organism>
<dbReference type="InterPro" id="IPR036397">
    <property type="entry name" value="RNaseH_sf"/>
</dbReference>
<dbReference type="SUPFAM" id="SSF56672">
    <property type="entry name" value="DNA/RNA polymerases"/>
    <property type="match status" value="1"/>
</dbReference>
<dbReference type="AlphaFoldDB" id="A0A5N5QCT6"/>
<dbReference type="EMBL" id="SSOP01000273">
    <property type="protein sequence ID" value="KAB5589419.1"/>
    <property type="molecule type" value="Genomic_DNA"/>
</dbReference>
<keyword evidence="4" id="KW-0540">Nuclease</keyword>
<reference evidence="21 22" key="1">
    <citation type="journal article" date="2019" name="Fungal Biol. Biotechnol.">
        <title>Draft genome sequence of fastidious pathogen Ceratobasidium theobromae, which causes vascular-streak dieback in Theobroma cacao.</title>
        <authorList>
            <person name="Ali S.S."/>
            <person name="Asman A."/>
            <person name="Shao J."/>
            <person name="Firmansyah A.P."/>
            <person name="Susilo A.W."/>
            <person name="Rosmana A."/>
            <person name="McMahon P."/>
            <person name="Junaid M."/>
            <person name="Guest D."/>
            <person name="Kheng T.Y."/>
            <person name="Meinhardt L.W."/>
            <person name="Bailey B.A."/>
        </authorList>
    </citation>
    <scope>NUCLEOTIDE SEQUENCE [LARGE SCALE GENOMIC DNA]</scope>
    <source>
        <strain evidence="21 22">CT2</strain>
    </source>
</reference>
<dbReference type="FunFam" id="3.10.20.370:FF:000001">
    <property type="entry name" value="Retrovirus-related Pol polyprotein from transposon 17.6-like protein"/>
    <property type="match status" value="1"/>
</dbReference>
<dbReference type="InterPro" id="IPR041588">
    <property type="entry name" value="Integrase_H2C2"/>
</dbReference>
<keyword evidence="22" id="KW-1185">Reference proteome</keyword>
<evidence type="ECO:0000256" key="1">
    <source>
        <dbReference type="ARBA" id="ARBA00022670"/>
    </source>
</evidence>
<evidence type="ECO:0000256" key="15">
    <source>
        <dbReference type="ARBA" id="ARBA00023172"/>
    </source>
</evidence>
<evidence type="ECO:0000259" key="20">
    <source>
        <dbReference type="PROSITE" id="PS50994"/>
    </source>
</evidence>
<comment type="caution">
    <text evidence="21">The sequence shown here is derived from an EMBL/GenBank/DDBJ whole genome shotgun (WGS) entry which is preliminary data.</text>
</comment>
<dbReference type="Pfam" id="PF00078">
    <property type="entry name" value="RVT_1"/>
    <property type="match status" value="1"/>
</dbReference>
<keyword evidence="15" id="KW-0233">DNA recombination</keyword>
<feature type="region of interest" description="Disordered" evidence="17">
    <location>
        <begin position="1245"/>
        <end position="1268"/>
    </location>
</feature>
<evidence type="ECO:0000256" key="4">
    <source>
        <dbReference type="ARBA" id="ARBA00022722"/>
    </source>
</evidence>
<dbReference type="GO" id="GO:0015074">
    <property type="term" value="P:DNA integration"/>
    <property type="evidence" value="ECO:0007669"/>
    <property type="project" value="UniProtKB-KW"/>
</dbReference>
<evidence type="ECO:0000259" key="19">
    <source>
        <dbReference type="PROSITE" id="PS50878"/>
    </source>
</evidence>
<dbReference type="PROSITE" id="PS50013">
    <property type="entry name" value="CHROMO_2"/>
    <property type="match status" value="1"/>
</dbReference>
<dbReference type="InterPro" id="IPR021109">
    <property type="entry name" value="Peptidase_aspartic_dom_sf"/>
</dbReference>
<evidence type="ECO:0000313" key="21">
    <source>
        <dbReference type="EMBL" id="KAB5589419.1"/>
    </source>
</evidence>
<keyword evidence="14" id="KW-0238">DNA-binding</keyword>
<keyword evidence="8" id="KW-0378">Hydrolase</keyword>
<dbReference type="OrthoDB" id="3341476at2759"/>
<feature type="domain" description="Reverse transcriptase" evidence="19">
    <location>
        <begin position="215"/>
        <end position="394"/>
    </location>
</feature>
<evidence type="ECO:0000256" key="9">
    <source>
        <dbReference type="ARBA" id="ARBA00022842"/>
    </source>
</evidence>
<keyword evidence="7" id="KW-0255">Endonuclease</keyword>
<feature type="compositionally biased region" description="Gly residues" evidence="17">
    <location>
        <begin position="1214"/>
        <end position="1226"/>
    </location>
</feature>
<dbReference type="InterPro" id="IPR000477">
    <property type="entry name" value="RT_dom"/>
</dbReference>
<dbReference type="GO" id="GO:0006310">
    <property type="term" value="P:DNA recombination"/>
    <property type="evidence" value="ECO:0007669"/>
    <property type="project" value="UniProtKB-KW"/>
</dbReference>
<keyword evidence="2" id="KW-0808">Transferase</keyword>
<dbReference type="Pfam" id="PF00665">
    <property type="entry name" value="rve"/>
    <property type="match status" value="1"/>
</dbReference>
<dbReference type="Pfam" id="PF24626">
    <property type="entry name" value="SH3_Tf2-1"/>
    <property type="match status" value="1"/>
</dbReference>
<dbReference type="InterPro" id="IPR012337">
    <property type="entry name" value="RNaseH-like_sf"/>
</dbReference>
<evidence type="ECO:0000256" key="11">
    <source>
        <dbReference type="ARBA" id="ARBA00022908"/>
    </source>
</evidence>
<dbReference type="Gene3D" id="2.40.50.40">
    <property type="match status" value="1"/>
</dbReference>
<keyword evidence="16" id="KW-0511">Multifunctional enzyme</keyword>
<dbReference type="GO" id="GO:0003677">
    <property type="term" value="F:DNA binding"/>
    <property type="evidence" value="ECO:0007669"/>
    <property type="project" value="UniProtKB-KW"/>
</dbReference>
<dbReference type="InterPro" id="IPR016197">
    <property type="entry name" value="Chromo-like_dom_sf"/>
</dbReference>
<dbReference type="FunFam" id="1.10.340.70:FF:000001">
    <property type="entry name" value="Retrovirus-related Pol polyprotein from transposon gypsy-like Protein"/>
    <property type="match status" value="1"/>
</dbReference>
<dbReference type="CDD" id="cd01647">
    <property type="entry name" value="RT_LTR"/>
    <property type="match status" value="1"/>
</dbReference>
<dbReference type="Gene3D" id="3.30.420.10">
    <property type="entry name" value="Ribonuclease H-like superfamily/Ribonuclease H"/>
    <property type="match status" value="1"/>
</dbReference>
<dbReference type="InterPro" id="IPR001584">
    <property type="entry name" value="Integrase_cat-core"/>
</dbReference>
<dbReference type="GO" id="GO:0003964">
    <property type="term" value="F:RNA-directed DNA polymerase activity"/>
    <property type="evidence" value="ECO:0007669"/>
    <property type="project" value="UniProtKB-KW"/>
</dbReference>
<dbReference type="GO" id="GO:0004519">
    <property type="term" value="F:endonuclease activity"/>
    <property type="evidence" value="ECO:0007669"/>
    <property type="project" value="UniProtKB-KW"/>
</dbReference>
<evidence type="ECO:0000256" key="2">
    <source>
        <dbReference type="ARBA" id="ARBA00022679"/>
    </source>
</evidence>
<dbReference type="GO" id="GO:0006338">
    <property type="term" value="P:chromatin remodeling"/>
    <property type="evidence" value="ECO:0007669"/>
    <property type="project" value="UniProtKB-ARBA"/>
</dbReference>
<evidence type="ECO:0000256" key="14">
    <source>
        <dbReference type="ARBA" id="ARBA00023125"/>
    </source>
</evidence>
<dbReference type="InterPro" id="IPR050951">
    <property type="entry name" value="Retrovirus_Pol_polyprotein"/>
</dbReference>
<dbReference type="GO" id="GO:0006508">
    <property type="term" value="P:proteolysis"/>
    <property type="evidence" value="ECO:0007669"/>
    <property type="project" value="UniProtKB-KW"/>
</dbReference>
<name>A0A5N5QCT6_9AGAM</name>
<feature type="compositionally biased region" description="Basic and acidic residues" evidence="17">
    <location>
        <begin position="1188"/>
        <end position="1205"/>
    </location>
</feature>
<dbReference type="Pfam" id="PF08284">
    <property type="entry name" value="RVP_2"/>
    <property type="match status" value="1"/>
</dbReference>
<evidence type="ECO:0000256" key="16">
    <source>
        <dbReference type="ARBA" id="ARBA00023268"/>
    </source>
</evidence>
<evidence type="ECO:0000256" key="12">
    <source>
        <dbReference type="ARBA" id="ARBA00022918"/>
    </source>
</evidence>
<evidence type="ECO:0000313" key="22">
    <source>
        <dbReference type="Proteomes" id="UP000383932"/>
    </source>
</evidence>
<protein>
    <submittedName>
        <fullName evidence="21">Retrotransposable element Tf2</fullName>
    </submittedName>
</protein>
<feature type="domain" description="Chromo" evidence="18">
    <location>
        <begin position="1015"/>
        <end position="1075"/>
    </location>
</feature>
<dbReference type="GO" id="GO:0046872">
    <property type="term" value="F:metal ion binding"/>
    <property type="evidence" value="ECO:0007669"/>
    <property type="project" value="UniProtKB-KW"/>
</dbReference>
<dbReference type="InterPro" id="IPR043502">
    <property type="entry name" value="DNA/RNA_pol_sf"/>
</dbReference>
<evidence type="ECO:0000256" key="8">
    <source>
        <dbReference type="ARBA" id="ARBA00022801"/>
    </source>
</evidence>
<dbReference type="InterPro" id="IPR041577">
    <property type="entry name" value="RT_RNaseH_2"/>
</dbReference>
<dbReference type="Gene3D" id="2.40.70.10">
    <property type="entry name" value="Acid Proteases"/>
    <property type="match status" value="1"/>
</dbReference>
<gene>
    <name evidence="21" type="ORF">CTheo_7144</name>
</gene>
<dbReference type="SUPFAM" id="SSF54160">
    <property type="entry name" value="Chromo domain-like"/>
    <property type="match status" value="1"/>
</dbReference>
<evidence type="ECO:0000256" key="10">
    <source>
        <dbReference type="ARBA" id="ARBA00022884"/>
    </source>
</evidence>
<dbReference type="Pfam" id="PF17919">
    <property type="entry name" value="RT_RNaseH_2"/>
    <property type="match status" value="1"/>
</dbReference>
<dbReference type="GO" id="GO:0003723">
    <property type="term" value="F:RNA binding"/>
    <property type="evidence" value="ECO:0007669"/>
    <property type="project" value="UniProtKB-KW"/>
</dbReference>
<keyword evidence="10" id="KW-0694">RNA-binding</keyword>
<dbReference type="Gene3D" id="3.10.10.10">
    <property type="entry name" value="HIV Type 1 Reverse Transcriptase, subunit A, domain 1"/>
    <property type="match status" value="1"/>
</dbReference>
<evidence type="ECO:0000259" key="18">
    <source>
        <dbReference type="PROSITE" id="PS50013"/>
    </source>
</evidence>
<keyword evidence="12" id="KW-0695">RNA-directed DNA polymerase</keyword>
<keyword evidence="3" id="KW-0548">Nucleotidyltransferase</keyword>
<dbReference type="SUPFAM" id="SSF53098">
    <property type="entry name" value="Ribonuclease H-like"/>
    <property type="match status" value="1"/>
</dbReference>
<dbReference type="CDD" id="cd00024">
    <property type="entry name" value="CD_CSD"/>
    <property type="match status" value="1"/>
</dbReference>
<dbReference type="CDD" id="cd09274">
    <property type="entry name" value="RNase_HI_RT_Ty3"/>
    <property type="match status" value="1"/>
</dbReference>
<dbReference type="InterPro" id="IPR056924">
    <property type="entry name" value="SH3_Tf2-1"/>
</dbReference>
<dbReference type="CDD" id="cd00303">
    <property type="entry name" value="retropepsin_like"/>
    <property type="match status" value="1"/>
</dbReference>
<dbReference type="Pfam" id="PF17921">
    <property type="entry name" value="Integrase_H2C2"/>
    <property type="match status" value="1"/>
</dbReference>
<dbReference type="InterPro" id="IPR043128">
    <property type="entry name" value="Rev_trsase/Diguanyl_cyclase"/>
</dbReference>
<keyword evidence="6" id="KW-0064">Aspartyl protease</keyword>
<dbReference type="PROSITE" id="PS50994">
    <property type="entry name" value="INTEGRASE"/>
    <property type="match status" value="1"/>
</dbReference>
<sequence>MRGPETVSGPPHNGEPTELLYYRAAGLSPNTYTEFSKIMEPVETLIDSGSSCNFIDISFARKHKLDLIALPKEREVQGINGKILQNKIHFKVQSSVKIEGREFNLKLYTMPLGGSNVILGMEWLRSAKPIIKWNPFEVCWDDNEILQGKAAQLPREIIDFADVFSEEAFKELPPHQLNDCEIQLREGEQLPKPAKVYPMLLAESKACREYISTELRDNKIQQSTSPVAAPAFFVKKSDGSLRLVVDYRKLNNITISDQFPIPRQDDLLEKLQRAKVFSKLDLRWGFNNVRIKEGDEWKTAFCTKEGLFEYKVMPFGLKNAPATFQRFMNKLFADLLDDYVVVYIDDILIYSNNHEDHTKHVREVLRRLREAHLFCKESKCEFWVNSVMYIGIVISPEGISMEKEKVEAIRQWKTPSSLKELQAFLSFWKKWEWTGEMECAFQNMKEMVCTAPVLRHPCEGELYFLETDASGVAMGAILSQRQEDGYLHPVAFLSKSFNKAQMNYDTHDKELCAIITAFEQWQYLLEGTEEPITVYTNHRNLEYWAKATRFNRWHARWYQTLASYNFHIVFRPGKMSSKPDILSRQSNHVDVGQTDQVMIATERFTGFNSEVLVEIMDLIREEQESDESLSSYKDYDWTNNLLHYKGRVVVPQNQHIHNLILRESHDHPLAGHQGQARTLEMISRQYWWPNMTKEVNQYVETCEQCQRSKGAKQHVALKPLEIPGGPWEWITYDMIVKLPKSRGFDSILVVVNRFSKMAHFLPCNESMSAEEVADIFLREVWKLHGTPKITTSDRGSSFTSRFLRALYQRLNIQPHFSSAYHPETDGQSERMNQWLEGYLRTFGNTRQDDWAHWLPLAEFAYNNHVNRSTKKAPFEIVYGRTLEWKDSGRTTEIIHADEWGTRIRAVQDEARACLEMGWRDPGSVSDLNVGDRVMLLRTNIRSDRPSQKLDSKKLGPFTILRKISSHAFKLDLPPSLCIHPVFHVSLLSKWLEEDKFDRPKPKPRIFVSEEGEEEQEVQEILDWWTDEEGQLWYRVRWVGEGEEGDSWEQAEKMADLRGIMRKFLRTFPEAPTPANWTGRPIKRKERGRMATSPNSSYTPPHPQLRYYPHAESNLFHHANHMETDLHSPARPEGTPAGLERWDQGRILAPDMGPHELGRGQPGEMGQGGPLPPGGVHWEIQEGAVEGKHRVGMGDRPTGDKGEREGVASTEGRGVETGGRPIDGGGYDPSKTLAIQPTRIRRTVEGGRELHLDDRGLGQLPPMAGMVGE</sequence>
<dbReference type="GO" id="GO:0005634">
    <property type="term" value="C:nucleus"/>
    <property type="evidence" value="ECO:0007669"/>
    <property type="project" value="UniProtKB-ARBA"/>
</dbReference>
<feature type="region of interest" description="Disordered" evidence="17">
    <location>
        <begin position="1188"/>
        <end position="1233"/>
    </location>
</feature>